<dbReference type="EMBL" id="JACEZS010000008">
    <property type="protein sequence ID" value="MBA5605887.1"/>
    <property type="molecule type" value="Genomic_DNA"/>
</dbReference>
<sequence>MASGEGVDNGPVPVLEVAVIGSGFSGLCMGIKLREAGISNFAILEKDAVFGGTWRVNHYPGAACDVPSHLYSFSFAQNADWSRKFPAQAELLRYTEHIARHYGLIERIRLGTALLAADYDAASGCWQLTTSGGQLTARNLVIATGALSRPAMPTVPGLENFRGKVFHSAHWDHDYDLRGKRVAVIGTGASAIQFVPVIAGQVAQLDLYQRTAPWVLPRPDRAITAVERWLLRRVKPLQALYRGLTYVRYEARLLAFAKWPWLMRAVEWHARRHIARQIPHDAALRAKVTPTYRAGCKRLLLSSDYYPALARSNVAVITDGIAEVRAGSVVGRDGRERPVDAIIYGTGFDVEHALGPVAVRGRDGVLLSEAARGGLEAYKGAAIAGFPNLYMIIGPNTGLGHNSMIYMIEANVRYVVQALALRRARGLRAVEVRADASRRYNDQLQRRLRGTVWSSGCKSWYLTSGGRNSTLWPGFTFEYRRITRQFDSAAYRLDGAA</sequence>
<gene>
    <name evidence="1" type="ORF">H3H36_11005</name>
</gene>
<dbReference type="PANTHER" id="PTHR42877:SF4">
    <property type="entry name" value="FAD_NAD(P)-BINDING DOMAIN-CONTAINING PROTEIN-RELATED"/>
    <property type="match status" value="1"/>
</dbReference>
<keyword evidence="2" id="KW-1185">Reference proteome</keyword>
<name>A0A7W2EH77_9BURK</name>
<comment type="caution">
    <text evidence="1">The sequence shown here is derived from an EMBL/GenBank/DDBJ whole genome shotgun (WGS) entry which is preliminary data.</text>
</comment>
<dbReference type="PANTHER" id="PTHR42877">
    <property type="entry name" value="L-ORNITHINE N(5)-MONOOXYGENASE-RELATED"/>
    <property type="match status" value="1"/>
</dbReference>
<proteinExistence type="predicted"/>
<protein>
    <submittedName>
        <fullName evidence="1">NAD(P)/FAD-dependent oxidoreductase</fullName>
    </submittedName>
</protein>
<dbReference type="PRINTS" id="PR00368">
    <property type="entry name" value="FADPNR"/>
</dbReference>
<dbReference type="SUPFAM" id="SSF51905">
    <property type="entry name" value="FAD/NAD(P)-binding domain"/>
    <property type="match status" value="2"/>
</dbReference>
<evidence type="ECO:0000313" key="1">
    <source>
        <dbReference type="EMBL" id="MBA5605887.1"/>
    </source>
</evidence>
<dbReference type="Gene3D" id="3.50.50.60">
    <property type="entry name" value="FAD/NAD(P)-binding domain"/>
    <property type="match status" value="2"/>
</dbReference>
<organism evidence="1 2">
    <name type="scientific">Rugamonas fusca</name>
    <dbReference type="NCBI Taxonomy" id="2758568"/>
    <lineage>
        <taxon>Bacteria</taxon>
        <taxon>Pseudomonadati</taxon>
        <taxon>Pseudomonadota</taxon>
        <taxon>Betaproteobacteria</taxon>
        <taxon>Burkholderiales</taxon>
        <taxon>Oxalobacteraceae</taxon>
        <taxon>Telluria group</taxon>
        <taxon>Rugamonas</taxon>
    </lineage>
</organism>
<dbReference type="AlphaFoldDB" id="A0A7W2EH77"/>
<dbReference type="InterPro" id="IPR051209">
    <property type="entry name" value="FAD-bind_Monooxygenase_sf"/>
</dbReference>
<dbReference type="Proteomes" id="UP000566711">
    <property type="component" value="Unassembled WGS sequence"/>
</dbReference>
<dbReference type="Pfam" id="PF13738">
    <property type="entry name" value="Pyr_redox_3"/>
    <property type="match status" value="1"/>
</dbReference>
<accession>A0A7W2EH77</accession>
<evidence type="ECO:0000313" key="2">
    <source>
        <dbReference type="Proteomes" id="UP000566711"/>
    </source>
</evidence>
<dbReference type="InterPro" id="IPR036188">
    <property type="entry name" value="FAD/NAD-bd_sf"/>
</dbReference>
<dbReference type="PRINTS" id="PR00469">
    <property type="entry name" value="PNDRDTASEII"/>
</dbReference>
<reference evidence="1 2" key="1">
    <citation type="submission" date="2020-07" db="EMBL/GenBank/DDBJ databases">
        <title>Novel species isolated from subtropical streams in China.</title>
        <authorList>
            <person name="Lu H."/>
        </authorList>
    </citation>
    <scope>NUCLEOTIDE SEQUENCE [LARGE SCALE GENOMIC DNA]</scope>
    <source>
        <strain evidence="1 2">FT3S</strain>
    </source>
</reference>